<evidence type="ECO:0000313" key="3">
    <source>
        <dbReference type="Proteomes" id="UP000050525"/>
    </source>
</evidence>
<sequence>MFLQGLDLTSHSDWCHLKIWSVLELRPTEMEGSQSSLAQPPGSDSPMKMSPMLLLPTSAGAQLLMVSPLLAGPPAPGRIPCCGATDNSFYPGSPLGLDHSVGPFLVAWYHPIPHQNGHLDDSTVLCSLYWKI</sequence>
<accession>A0A151PI35</accession>
<evidence type="ECO:0000256" key="1">
    <source>
        <dbReference type="SAM" id="MobiDB-lite"/>
    </source>
</evidence>
<feature type="region of interest" description="Disordered" evidence="1">
    <location>
        <begin position="31"/>
        <end position="51"/>
    </location>
</feature>
<evidence type="ECO:0000313" key="2">
    <source>
        <dbReference type="EMBL" id="KYO48777.1"/>
    </source>
</evidence>
<gene>
    <name evidence="2" type="ORF">Y1Q_0004143</name>
</gene>
<name>A0A151PI35_ALLMI</name>
<protein>
    <submittedName>
        <fullName evidence="2">Uncharacterized protein</fullName>
    </submittedName>
</protein>
<dbReference type="Proteomes" id="UP000050525">
    <property type="component" value="Unassembled WGS sequence"/>
</dbReference>
<comment type="caution">
    <text evidence="2">The sequence shown here is derived from an EMBL/GenBank/DDBJ whole genome shotgun (WGS) entry which is preliminary data.</text>
</comment>
<organism evidence="2 3">
    <name type="scientific">Alligator mississippiensis</name>
    <name type="common">American alligator</name>
    <dbReference type="NCBI Taxonomy" id="8496"/>
    <lineage>
        <taxon>Eukaryota</taxon>
        <taxon>Metazoa</taxon>
        <taxon>Chordata</taxon>
        <taxon>Craniata</taxon>
        <taxon>Vertebrata</taxon>
        <taxon>Euteleostomi</taxon>
        <taxon>Archelosauria</taxon>
        <taxon>Archosauria</taxon>
        <taxon>Crocodylia</taxon>
        <taxon>Alligatoridae</taxon>
        <taxon>Alligatorinae</taxon>
        <taxon>Alligator</taxon>
    </lineage>
</organism>
<reference evidence="2 3" key="1">
    <citation type="journal article" date="2012" name="Genome Biol.">
        <title>Sequencing three crocodilian genomes to illuminate the evolution of archosaurs and amniotes.</title>
        <authorList>
            <person name="St John J.A."/>
            <person name="Braun E.L."/>
            <person name="Isberg S.R."/>
            <person name="Miles L.G."/>
            <person name="Chong A.Y."/>
            <person name="Gongora J."/>
            <person name="Dalzell P."/>
            <person name="Moran C."/>
            <person name="Bed'hom B."/>
            <person name="Abzhanov A."/>
            <person name="Burgess S.C."/>
            <person name="Cooksey A.M."/>
            <person name="Castoe T.A."/>
            <person name="Crawford N.G."/>
            <person name="Densmore L.D."/>
            <person name="Drew J.C."/>
            <person name="Edwards S.V."/>
            <person name="Faircloth B.C."/>
            <person name="Fujita M.K."/>
            <person name="Greenwold M.J."/>
            <person name="Hoffmann F.G."/>
            <person name="Howard J.M."/>
            <person name="Iguchi T."/>
            <person name="Janes D.E."/>
            <person name="Khan S.Y."/>
            <person name="Kohno S."/>
            <person name="de Koning A.J."/>
            <person name="Lance S.L."/>
            <person name="McCarthy F.M."/>
            <person name="McCormack J.E."/>
            <person name="Merchant M.E."/>
            <person name="Peterson D.G."/>
            <person name="Pollock D.D."/>
            <person name="Pourmand N."/>
            <person name="Raney B.J."/>
            <person name="Roessler K.A."/>
            <person name="Sanford J.R."/>
            <person name="Sawyer R.H."/>
            <person name="Schmidt C.J."/>
            <person name="Triplett E.W."/>
            <person name="Tuberville T.D."/>
            <person name="Venegas-Anaya M."/>
            <person name="Howard J.T."/>
            <person name="Jarvis E.D."/>
            <person name="Guillette L.J.Jr."/>
            <person name="Glenn T.C."/>
            <person name="Green R.E."/>
            <person name="Ray D.A."/>
        </authorList>
    </citation>
    <scope>NUCLEOTIDE SEQUENCE [LARGE SCALE GENOMIC DNA]</scope>
    <source>
        <strain evidence="2">KSC_2009_1</strain>
    </source>
</reference>
<dbReference type="EMBL" id="AKHW03000179">
    <property type="protein sequence ID" value="KYO48777.1"/>
    <property type="molecule type" value="Genomic_DNA"/>
</dbReference>
<keyword evidence="3" id="KW-1185">Reference proteome</keyword>
<dbReference type="AlphaFoldDB" id="A0A151PI35"/>
<proteinExistence type="predicted"/>